<dbReference type="RefSeq" id="WP_124091094.1">
    <property type="nucleotide sequence ID" value="NZ_CBCRYA010000016.1"/>
</dbReference>
<evidence type="ECO:0000313" key="2">
    <source>
        <dbReference type="Proteomes" id="UP000280861"/>
    </source>
</evidence>
<name>A0A3P5X4D1_9MICC</name>
<keyword evidence="2" id="KW-1185">Reference proteome</keyword>
<sequence length="321" mass="35818">MNESKIQALLDTAWPTSTVASTRQLTAAGLDDRVLTAAVRAGLILRPRRGAYVQQASWRAAKPWIRDALKIQAHYESTGGNSRYSHVSAARLHECDVWGASPLIHVTTDYANSRTSAGKDVRTHRAILQPADRATLRTRDGREILATSLERTVLDCARILPLEQAAVIGDHALRKGARMAGLRHQLQLGQKRGSRRAENLLNVLDSRSESAGETRTRLLLHSFGMHQFVPQVQIPTANGVFRADFADPATRILIEFDGEAKYFDYRPTAEALLAERNRENTLVQDGWAVFRINWDLLGRSPELKGRLLAFLARHSGPQERH</sequence>
<proteinExistence type="predicted"/>
<evidence type="ECO:0008006" key="3">
    <source>
        <dbReference type="Google" id="ProtNLM"/>
    </source>
</evidence>
<evidence type="ECO:0000313" key="1">
    <source>
        <dbReference type="EMBL" id="VDC23019.1"/>
    </source>
</evidence>
<dbReference type="Proteomes" id="UP000280861">
    <property type="component" value="Unassembled WGS sequence"/>
</dbReference>
<organism evidence="1 2">
    <name type="scientific">Arthrobacter ulcerisalmonis</name>
    <dbReference type="NCBI Taxonomy" id="2483813"/>
    <lineage>
        <taxon>Bacteria</taxon>
        <taxon>Bacillati</taxon>
        <taxon>Actinomycetota</taxon>
        <taxon>Actinomycetes</taxon>
        <taxon>Micrococcales</taxon>
        <taxon>Micrococcaceae</taxon>
        <taxon>Arthrobacter</taxon>
    </lineage>
</organism>
<dbReference type="EMBL" id="UXAU01000018">
    <property type="protein sequence ID" value="VDC23019.1"/>
    <property type="molecule type" value="Genomic_DNA"/>
</dbReference>
<gene>
    <name evidence="1" type="ORF">PSET11_01115</name>
</gene>
<protein>
    <recommendedName>
        <fullName evidence="3">DUF559 domain-containing protein</fullName>
    </recommendedName>
</protein>
<accession>A0A3P5X4D1</accession>
<dbReference type="OrthoDB" id="5517693at2"/>
<dbReference type="AlphaFoldDB" id="A0A3P5X4D1"/>
<reference evidence="1 2" key="1">
    <citation type="submission" date="2018-11" db="EMBL/GenBank/DDBJ databases">
        <authorList>
            <person name="Criscuolo A."/>
        </authorList>
    </citation>
    <scope>NUCLEOTIDE SEQUENCE [LARGE SCALE GENOMIC DNA]</scope>
    <source>
        <strain evidence="1">AT11b</strain>
    </source>
</reference>